<evidence type="ECO:0000256" key="6">
    <source>
        <dbReference type="ARBA" id="ARBA00023002"/>
    </source>
</evidence>
<dbReference type="eggNOG" id="COG1478">
    <property type="taxonomic scope" value="Bacteria"/>
</dbReference>
<accession>D6ZCD6</accession>
<evidence type="ECO:0000313" key="14">
    <source>
        <dbReference type="Proteomes" id="UP000002247"/>
    </source>
</evidence>
<dbReference type="PANTHER" id="PTHR47917">
    <property type="match status" value="1"/>
</dbReference>
<dbReference type="HOGENOM" id="CLU_051152_0_0_11"/>
<dbReference type="NCBIfam" id="TIGR03553">
    <property type="entry name" value="F420_FbiB_CTERM"/>
    <property type="match status" value="1"/>
</dbReference>
<feature type="compositionally biased region" description="Pro residues" evidence="10">
    <location>
        <begin position="427"/>
        <end position="437"/>
    </location>
</feature>
<keyword evidence="1" id="KW-0436">Ligase</keyword>
<name>D6ZCD6_SEGRD</name>
<dbReference type="Pfam" id="PF00881">
    <property type="entry name" value="Nitroreductase"/>
    <property type="match status" value="1"/>
</dbReference>
<dbReference type="STRING" id="640132.Srot_2671"/>
<keyword evidence="14" id="KW-1185">Reference proteome</keyword>
<feature type="region of interest" description="Disordered" evidence="10">
    <location>
        <begin position="425"/>
        <end position="445"/>
    </location>
</feature>
<dbReference type="EMBL" id="CP001958">
    <property type="protein sequence ID" value="ADG99105.1"/>
    <property type="molecule type" value="Genomic_DNA"/>
</dbReference>
<evidence type="ECO:0000259" key="12">
    <source>
        <dbReference type="Pfam" id="PF01996"/>
    </source>
</evidence>
<gene>
    <name evidence="13" type="ordered locus">Srot_2671</name>
</gene>
<feature type="domain" description="Nitroreductase" evidence="11">
    <location>
        <begin position="256"/>
        <end position="425"/>
    </location>
</feature>
<dbReference type="KEGG" id="srt:Srot_2671"/>
<keyword evidence="8" id="KW-0464">Manganese</keyword>
<dbReference type="RefSeq" id="WP_013139554.1">
    <property type="nucleotide sequence ID" value="NC_014168.1"/>
</dbReference>
<dbReference type="InterPro" id="IPR002847">
    <property type="entry name" value="F420-0_gamma-glut_ligase-dom"/>
</dbReference>
<dbReference type="SUPFAM" id="SSF55469">
    <property type="entry name" value="FMN-dependent nitroreductase-like"/>
    <property type="match status" value="1"/>
</dbReference>
<dbReference type="PANTHER" id="PTHR47917:SF1">
    <property type="entry name" value="COENZYME F420:L-GLUTAMATE LIGASE"/>
    <property type="match status" value="1"/>
</dbReference>
<sequence length="445" mass="48144">MTTDHAAPGLSIFPVAGLPEFAAGDDVAAAIVDAVALRDGDVLVVTSKIISKAEGKIVPAPEDPQERDALRRELVLQEARRVIAQRNRTLITENRLGIVAAASGVDNSNLPRNELALLPENPDSSAQRLRERVRELAGARIAVIITDTMGRAWRIGQTDAAIGTAGLTVLHRYGGTFDAHGNELHVTEVAIADELAAAADLVKGKLGGVPVAVVRGLQPQDDGSTAQDLLRPVEEDLFSLGVDEAVSQGRREAVPARRSVRRFSPEPVEPEEVRAAIGDALTAPAPHHTHPVRFVWLRDKVVRERLLARMRAAWRADLESDLFTPEQVERRLAKGDILFDAPEVVVPFLVPEGAHTYRDERRNACERTMFLVAGGAAVQGLLVALAARDLGSCWIGSTIFSADIVREELGLDASWSPLGAVAIGRPAQPPEPRPPWDMEPYLLER</sequence>
<dbReference type="InterPro" id="IPR029479">
    <property type="entry name" value="Nitroreductase"/>
</dbReference>
<dbReference type="HAMAP" id="MF_01259">
    <property type="entry name" value="F420_ligase_FbiB"/>
    <property type="match status" value="1"/>
</dbReference>
<evidence type="ECO:0000259" key="11">
    <source>
        <dbReference type="Pfam" id="PF00881"/>
    </source>
</evidence>
<dbReference type="AlphaFoldDB" id="D6ZCD6"/>
<dbReference type="Gene3D" id="3.90.1660.10">
    <property type="entry name" value="CofE-like domain"/>
    <property type="match status" value="1"/>
</dbReference>
<reference evidence="13 14" key="1">
    <citation type="journal article" date="2010" name="Stand. Genomic Sci.">
        <title>Complete genome sequence of Segniliparus rotundus type strain (CDC 1076).</title>
        <authorList>
            <person name="Sikorski J."/>
            <person name="Lapidus A."/>
            <person name="Copeland A."/>
            <person name="Misra M."/>
            <person name="Glavina Del Rio T."/>
            <person name="Nolan M."/>
            <person name="Lucas S."/>
            <person name="Chen F."/>
            <person name="Tice H."/>
            <person name="Cheng J.F."/>
            <person name="Jando M."/>
            <person name="Schneider S."/>
            <person name="Bruce D."/>
            <person name="Goodwin L."/>
            <person name="Pitluck S."/>
            <person name="Liolios K."/>
            <person name="Mikhailova N."/>
            <person name="Pati A."/>
            <person name="Ivanova N."/>
            <person name="Mavromatis K."/>
            <person name="Chen A."/>
            <person name="Palaniappan K."/>
            <person name="Chertkov O."/>
            <person name="Land M."/>
            <person name="Hauser L."/>
            <person name="Chang Y.J."/>
            <person name="Jeffries C.D."/>
            <person name="Brettin T."/>
            <person name="Detter J.C."/>
            <person name="Han C."/>
            <person name="Rohde M."/>
            <person name="Goker M."/>
            <person name="Bristow J."/>
            <person name="Eisen J.A."/>
            <person name="Markowitz V."/>
            <person name="Hugenholtz P."/>
            <person name="Kyrpides N.C."/>
            <person name="Klenk H.P."/>
        </authorList>
    </citation>
    <scope>NUCLEOTIDE SEQUENCE [LARGE SCALE GENOMIC DNA]</scope>
    <source>
        <strain evidence="14">ATCC BAA-972 / CDC 1076 / CIP 108378 / DSM 44985 / JCM 13578</strain>
    </source>
</reference>
<dbReference type="GO" id="GO:0046872">
    <property type="term" value="F:metal ion binding"/>
    <property type="evidence" value="ECO:0007669"/>
    <property type="project" value="UniProtKB-KW"/>
</dbReference>
<organism evidence="13 14">
    <name type="scientific">Segniliparus rotundus (strain ATCC BAA-972 / CDC 1076 / CIP 108378 / DSM 44985 / JCM 13578)</name>
    <dbReference type="NCBI Taxonomy" id="640132"/>
    <lineage>
        <taxon>Bacteria</taxon>
        <taxon>Bacillati</taxon>
        <taxon>Actinomycetota</taxon>
        <taxon>Actinomycetes</taxon>
        <taxon>Mycobacteriales</taxon>
        <taxon>Segniliparaceae</taxon>
        <taxon>Segniliparus</taxon>
    </lineage>
</organism>
<dbReference type="Gene3D" id="3.30.1330.100">
    <property type="entry name" value="CofE-like"/>
    <property type="match status" value="1"/>
</dbReference>
<keyword evidence="5" id="KW-0630">Potassium</keyword>
<dbReference type="GO" id="GO:0005525">
    <property type="term" value="F:GTP binding"/>
    <property type="evidence" value="ECO:0007669"/>
    <property type="project" value="UniProtKB-KW"/>
</dbReference>
<dbReference type="NCBIfam" id="TIGR01916">
    <property type="entry name" value="F420_cofE"/>
    <property type="match status" value="1"/>
</dbReference>
<dbReference type="Pfam" id="PF01996">
    <property type="entry name" value="F420_ligase"/>
    <property type="match status" value="1"/>
</dbReference>
<dbReference type="GO" id="GO:0052618">
    <property type="term" value="F:coenzyme F420-0:L-glutamate ligase activity"/>
    <property type="evidence" value="ECO:0007669"/>
    <property type="project" value="TreeGrafter"/>
</dbReference>
<dbReference type="eggNOG" id="COG0778">
    <property type="taxonomic scope" value="Bacteria"/>
</dbReference>
<evidence type="ECO:0000256" key="9">
    <source>
        <dbReference type="ARBA" id="ARBA00023268"/>
    </source>
</evidence>
<dbReference type="OrthoDB" id="9788295at2"/>
<keyword evidence="6" id="KW-0560">Oxidoreductase</keyword>
<dbReference type="Proteomes" id="UP000002247">
    <property type="component" value="Chromosome"/>
</dbReference>
<evidence type="ECO:0000256" key="1">
    <source>
        <dbReference type="ARBA" id="ARBA00022598"/>
    </source>
</evidence>
<feature type="domain" description="Coenzyme F420:L-glutamate ligase-like" evidence="12">
    <location>
        <begin position="18"/>
        <end position="216"/>
    </location>
</feature>
<dbReference type="InterPro" id="IPR008225">
    <property type="entry name" value="F420-0_g-glutamyl_ligase"/>
</dbReference>
<evidence type="ECO:0000256" key="3">
    <source>
        <dbReference type="ARBA" id="ARBA00022741"/>
    </source>
</evidence>
<evidence type="ECO:0000256" key="2">
    <source>
        <dbReference type="ARBA" id="ARBA00022723"/>
    </source>
</evidence>
<evidence type="ECO:0000256" key="5">
    <source>
        <dbReference type="ARBA" id="ARBA00022958"/>
    </source>
</evidence>
<dbReference type="NCBIfam" id="NF009810">
    <property type="entry name" value="PRK13294.1"/>
    <property type="match status" value="1"/>
</dbReference>
<keyword evidence="3" id="KW-0547">Nucleotide-binding</keyword>
<keyword evidence="9" id="KW-0511">Multifunctional enzyme</keyword>
<evidence type="ECO:0000256" key="7">
    <source>
        <dbReference type="ARBA" id="ARBA00023134"/>
    </source>
</evidence>
<dbReference type="InterPro" id="IPR023661">
    <property type="entry name" value="FbiB"/>
</dbReference>
<proteinExistence type="inferred from homology"/>
<evidence type="ECO:0000256" key="4">
    <source>
        <dbReference type="ARBA" id="ARBA00022842"/>
    </source>
</evidence>
<dbReference type="SUPFAM" id="SSF144010">
    <property type="entry name" value="CofE-like"/>
    <property type="match status" value="1"/>
</dbReference>
<protein>
    <submittedName>
        <fullName evidence="13">F420 biosynthesis protein FbiB, C-terminal domain protein</fullName>
    </submittedName>
</protein>
<keyword evidence="2" id="KW-0479">Metal-binding</keyword>
<evidence type="ECO:0000256" key="10">
    <source>
        <dbReference type="SAM" id="MobiDB-lite"/>
    </source>
</evidence>
<dbReference type="InterPro" id="IPR019943">
    <property type="entry name" value="F420_FbiB_C"/>
</dbReference>
<evidence type="ECO:0000313" key="13">
    <source>
        <dbReference type="EMBL" id="ADG99105.1"/>
    </source>
</evidence>
<dbReference type="GO" id="GO:0016491">
    <property type="term" value="F:oxidoreductase activity"/>
    <property type="evidence" value="ECO:0007669"/>
    <property type="project" value="UniProtKB-KW"/>
</dbReference>
<evidence type="ECO:0000256" key="8">
    <source>
        <dbReference type="ARBA" id="ARBA00023211"/>
    </source>
</evidence>
<dbReference type="Gene3D" id="3.40.109.10">
    <property type="entry name" value="NADH Oxidase"/>
    <property type="match status" value="1"/>
</dbReference>
<keyword evidence="4" id="KW-0460">Magnesium</keyword>
<keyword evidence="7" id="KW-0342">GTP-binding</keyword>
<dbReference type="InterPro" id="IPR000415">
    <property type="entry name" value="Nitroreductase-like"/>
</dbReference>